<evidence type="ECO:0000256" key="3">
    <source>
        <dbReference type="ARBA" id="ARBA00022692"/>
    </source>
</evidence>
<keyword evidence="9" id="KW-0732">Signal</keyword>
<keyword evidence="7" id="KW-0175">Coiled coil</keyword>
<dbReference type="InterPro" id="IPR008795">
    <property type="entry name" value="Prominin"/>
</dbReference>
<dbReference type="OrthoDB" id="6229420at2759"/>
<dbReference type="VEuPathDB" id="VectorBase:ISCW017303"/>
<dbReference type="VEuPathDB" id="VectorBase:ISCI017303"/>
<evidence type="ECO:0000256" key="8">
    <source>
        <dbReference type="SAM" id="Phobius"/>
    </source>
</evidence>
<name>A0A4D5RNE5_IXOSC</name>
<feature type="signal peptide" evidence="9">
    <location>
        <begin position="1"/>
        <end position="19"/>
    </location>
</feature>
<evidence type="ECO:0000256" key="2">
    <source>
        <dbReference type="ARBA" id="ARBA00006058"/>
    </source>
</evidence>
<reference evidence="10" key="1">
    <citation type="submission" date="2019-04" db="EMBL/GenBank/DDBJ databases">
        <title>An insight into the mialome of Ixodes scapularis.</title>
        <authorList>
            <person name="Ribeiro J.M."/>
            <person name="Mather T.N."/>
            <person name="Karim S."/>
        </authorList>
    </citation>
    <scope>NUCLEOTIDE SEQUENCE</scope>
</reference>
<feature type="transmembrane region" description="Helical" evidence="8">
    <location>
        <begin position="805"/>
        <end position="830"/>
    </location>
</feature>
<evidence type="ECO:0000256" key="4">
    <source>
        <dbReference type="ARBA" id="ARBA00022989"/>
    </source>
</evidence>
<dbReference type="VEuPathDB" id="VectorBase:ISCP_009004"/>
<protein>
    <submittedName>
        <fullName evidence="10">Putative conserved plasma membrane protein</fullName>
    </submittedName>
</protein>
<feature type="transmembrane region" description="Helical" evidence="8">
    <location>
        <begin position="109"/>
        <end position="136"/>
    </location>
</feature>
<feature type="transmembrane region" description="Helical" evidence="8">
    <location>
        <begin position="157"/>
        <end position="179"/>
    </location>
</feature>
<feature type="chain" id="PRO_5020029694" evidence="9">
    <location>
        <begin position="20"/>
        <end position="891"/>
    </location>
</feature>
<evidence type="ECO:0000256" key="6">
    <source>
        <dbReference type="ARBA" id="ARBA00023180"/>
    </source>
</evidence>
<feature type="transmembrane region" description="Helical" evidence="8">
    <location>
        <begin position="425"/>
        <end position="447"/>
    </location>
</feature>
<dbReference type="AlphaFoldDB" id="A0A4D5RNE5"/>
<evidence type="ECO:0000256" key="9">
    <source>
        <dbReference type="SAM" id="SignalP"/>
    </source>
</evidence>
<keyword evidence="3 8" id="KW-0812">Transmembrane</keyword>
<evidence type="ECO:0000256" key="5">
    <source>
        <dbReference type="ARBA" id="ARBA00023136"/>
    </source>
</evidence>
<feature type="coiled-coil region" evidence="7">
    <location>
        <begin position="683"/>
        <end position="710"/>
    </location>
</feature>
<dbReference type="GO" id="GO:0016020">
    <property type="term" value="C:membrane"/>
    <property type="evidence" value="ECO:0007669"/>
    <property type="project" value="UniProtKB-SubCell"/>
</dbReference>
<evidence type="ECO:0000256" key="7">
    <source>
        <dbReference type="SAM" id="Coils"/>
    </source>
</evidence>
<keyword evidence="5 8" id="KW-0472">Membrane</keyword>
<dbReference type="Pfam" id="PF05478">
    <property type="entry name" value="Prominin"/>
    <property type="match status" value="1"/>
</dbReference>
<comment type="subcellular location">
    <subcellularLocation>
        <location evidence="1">Membrane</location>
        <topology evidence="1">Multi-pass membrane protein</topology>
    </subcellularLocation>
</comment>
<accession>A0A4D5RNE5</accession>
<dbReference type="PANTHER" id="PTHR22730">
    <property type="entry name" value="PROMININ PROM PROTEIN"/>
    <property type="match status" value="1"/>
</dbReference>
<feature type="transmembrane region" description="Helical" evidence="8">
    <location>
        <begin position="468"/>
        <end position="496"/>
    </location>
</feature>
<proteinExistence type="inferred from homology"/>
<evidence type="ECO:0000256" key="1">
    <source>
        <dbReference type="ARBA" id="ARBA00004141"/>
    </source>
</evidence>
<dbReference type="EMBL" id="GHJT01004704">
    <property type="protein sequence ID" value="MOY38675.1"/>
    <property type="molecule type" value="Transcribed_RNA"/>
</dbReference>
<organism evidence="10">
    <name type="scientific">Ixodes scapularis</name>
    <name type="common">Black-legged tick</name>
    <name type="synonym">Deer tick</name>
    <dbReference type="NCBI Taxonomy" id="6945"/>
    <lineage>
        <taxon>Eukaryota</taxon>
        <taxon>Metazoa</taxon>
        <taxon>Ecdysozoa</taxon>
        <taxon>Arthropoda</taxon>
        <taxon>Chelicerata</taxon>
        <taxon>Arachnida</taxon>
        <taxon>Acari</taxon>
        <taxon>Parasitiformes</taxon>
        <taxon>Ixodida</taxon>
        <taxon>Ixodoidea</taxon>
        <taxon>Ixodidae</taxon>
        <taxon>Ixodinae</taxon>
        <taxon>Ixodes</taxon>
    </lineage>
</organism>
<dbReference type="PANTHER" id="PTHR22730:SF1">
    <property type="entry name" value="PROMININ-LIKE PROTEIN"/>
    <property type="match status" value="1"/>
</dbReference>
<keyword evidence="6" id="KW-0325">Glycoprotein</keyword>
<keyword evidence="4 8" id="KW-1133">Transmembrane helix</keyword>
<evidence type="ECO:0000313" key="10">
    <source>
        <dbReference type="EMBL" id="MOY38675.1"/>
    </source>
</evidence>
<comment type="similarity">
    <text evidence="2">Belongs to the prominin family.</text>
</comment>
<sequence>MLTWSCLLAAMLLVPSAFADANEATDAACLDAVNITFSPPPPVKFEFEASPSSEVVSMNHLYSITNYFISLVIAKPGVPKVLLDEKMLKDPIAVIGRDHKMILGEFKGLLALVAIGLFLALVVPFVGVIVLCCRCCRRCGGAKNVAEKKGDTKWRGFLGLFLFFAVVAMLFAIVCAFVTNSYIPGGIDGISVQADHTISDVSQLINKTKGELDTLLVTNYREFQGNLEKRLDTCTKSVGDDFSGLISGPPFSDVKNITENLQTIDAKMGTIQNSVGKLNGIIQQMGQTVPEIKRKLQSAADECNKDGSSQGCGDISKAAEQVFEIKEVDLTEFNKLKKSVEDLKPDELAKQVSQALDPTARKEAFLRDVGEKVEALKRKLTDTGAKLTDISAKIDPTAHLTPSMFNHEASGVRNTIATAKPYVAYYNYATLAIAAVLAFILLAYVLGLTWGGCGSRDGSCSRGSGGSWLSAGGTIFILAFFIPMLVSTVFFAVGIVGQRSTCDLALDLGSPEAESLIRFAYERALPEKEGPKRSGVEYVNADVVVGIVRRFAECRDTPRGLYGLLGEELVANVTRSATKNGGGDGGISFELLLDDGKRLDFDAETKAFMDEVRKLDFRDVVSKELDAKLADVEKIDLEAVLNKIVDYKAKLDKSVVPSGSIPSMKERLEKMKNGKSPTVAGMLDDVIRQLDRIKDNIAEIEDSKPNLKDALTSLETLLRMDGKPFNVFAKEKIDQIKTTLDEITLNVTNKAELYKDKFVEFANVYVNHTRGQVKEHVGDCRPAYAVYQASVNAVCSNVLLPFNGYWFSVGAFMVIGVPALILALCLASLYHRVDPSLAILESLSRGDSDHVSGGSYMDSDTIPLARLSKHPGHNGVRVYPANNPDYSSHHL</sequence>